<sequence>MELRFASVKGTRKKSRSKMKAKSKTKGRPPEGFPNRGKTCWTTCDRLHEWRCEIYERDHKNAMYDYGAILPENLIDTLSSYGPLTHQHLRYLLKKRWIWWDRYGEELGRFMESLDIEYVPLTPLRPDSVLADPLVETMGLFSEEVSGQDRCLEGDLFQGPDFFEHLLRCSKSFHKAIVLSPVIGVRKK</sequence>
<accession>A0AAD5V8X8</accession>
<evidence type="ECO:0000256" key="1">
    <source>
        <dbReference type="SAM" id="MobiDB-lite"/>
    </source>
</evidence>
<dbReference type="EMBL" id="JANAWD010000052">
    <property type="protein sequence ID" value="KAJ3489132.1"/>
    <property type="molecule type" value="Genomic_DNA"/>
</dbReference>
<proteinExistence type="predicted"/>
<dbReference type="Proteomes" id="UP001212997">
    <property type="component" value="Unassembled WGS sequence"/>
</dbReference>
<name>A0AAD5V8X8_9APHY</name>
<reference evidence="2" key="1">
    <citation type="submission" date="2022-07" db="EMBL/GenBank/DDBJ databases">
        <title>Genome Sequence of Physisporinus lineatus.</title>
        <authorList>
            <person name="Buettner E."/>
        </authorList>
    </citation>
    <scope>NUCLEOTIDE SEQUENCE</scope>
    <source>
        <strain evidence="2">VT162</strain>
    </source>
</reference>
<organism evidence="2 3">
    <name type="scientific">Meripilus lineatus</name>
    <dbReference type="NCBI Taxonomy" id="2056292"/>
    <lineage>
        <taxon>Eukaryota</taxon>
        <taxon>Fungi</taxon>
        <taxon>Dikarya</taxon>
        <taxon>Basidiomycota</taxon>
        <taxon>Agaricomycotina</taxon>
        <taxon>Agaricomycetes</taxon>
        <taxon>Polyporales</taxon>
        <taxon>Meripilaceae</taxon>
        <taxon>Meripilus</taxon>
    </lineage>
</organism>
<evidence type="ECO:0000313" key="3">
    <source>
        <dbReference type="Proteomes" id="UP001212997"/>
    </source>
</evidence>
<evidence type="ECO:0000313" key="2">
    <source>
        <dbReference type="EMBL" id="KAJ3489132.1"/>
    </source>
</evidence>
<comment type="caution">
    <text evidence="2">The sequence shown here is derived from an EMBL/GenBank/DDBJ whole genome shotgun (WGS) entry which is preliminary data.</text>
</comment>
<dbReference type="AlphaFoldDB" id="A0AAD5V8X8"/>
<keyword evidence="3" id="KW-1185">Reference proteome</keyword>
<gene>
    <name evidence="2" type="ORF">NLI96_g2359</name>
</gene>
<protein>
    <submittedName>
        <fullName evidence="2">Uncharacterized protein</fullName>
    </submittedName>
</protein>
<feature type="compositionally biased region" description="Basic residues" evidence="1">
    <location>
        <begin position="10"/>
        <end position="27"/>
    </location>
</feature>
<feature type="region of interest" description="Disordered" evidence="1">
    <location>
        <begin position="1"/>
        <end position="34"/>
    </location>
</feature>